<feature type="domain" description="Multidrug resistance protein MdtA-like C-terminal permuted SH3" evidence="3">
    <location>
        <begin position="281"/>
        <end position="335"/>
    </location>
</feature>
<dbReference type="GO" id="GO:0015562">
    <property type="term" value="F:efflux transmembrane transporter activity"/>
    <property type="evidence" value="ECO:0007669"/>
    <property type="project" value="TreeGrafter"/>
</dbReference>
<keyword evidence="2" id="KW-0472">Membrane</keyword>
<dbReference type="EMBL" id="AMSP01000006">
    <property type="protein sequence ID" value="EKU47381.1"/>
    <property type="molecule type" value="Genomic_DNA"/>
</dbReference>
<dbReference type="SUPFAM" id="SSF111369">
    <property type="entry name" value="HlyD-like secretion proteins"/>
    <property type="match status" value="1"/>
</dbReference>
<proteinExistence type="predicted"/>
<dbReference type="OrthoDB" id="4401807at2"/>
<reference evidence="4 5" key="1">
    <citation type="submission" date="2012-09" db="EMBL/GenBank/DDBJ databases">
        <title>Genome Sequence of Brevibacterium casei S18.</title>
        <authorList>
            <person name="Sharma R."/>
            <person name="Singh A."/>
            <person name="Jangir P.K."/>
        </authorList>
    </citation>
    <scope>NUCLEOTIDE SEQUENCE [LARGE SCALE GENOMIC DNA]</scope>
    <source>
        <strain evidence="4 5">S18</strain>
    </source>
</reference>
<feature type="transmembrane region" description="Helical" evidence="2">
    <location>
        <begin position="7"/>
        <end position="29"/>
    </location>
</feature>
<comment type="caution">
    <text evidence="4">The sequence shown here is derived from an EMBL/GenBank/DDBJ whole genome shotgun (WGS) entry which is preliminary data.</text>
</comment>
<evidence type="ECO:0000256" key="2">
    <source>
        <dbReference type="SAM" id="Phobius"/>
    </source>
</evidence>
<dbReference type="Proteomes" id="UP000009879">
    <property type="component" value="Unassembled WGS sequence"/>
</dbReference>
<evidence type="ECO:0000313" key="4">
    <source>
        <dbReference type="EMBL" id="EKU47381.1"/>
    </source>
</evidence>
<feature type="region of interest" description="Disordered" evidence="1">
    <location>
        <begin position="104"/>
        <end position="139"/>
    </location>
</feature>
<dbReference type="AlphaFoldDB" id="K9AMZ9"/>
<feature type="compositionally biased region" description="Gly residues" evidence="1">
    <location>
        <begin position="117"/>
        <end position="126"/>
    </location>
</feature>
<evidence type="ECO:0000259" key="3">
    <source>
        <dbReference type="Pfam" id="PF25967"/>
    </source>
</evidence>
<keyword evidence="2" id="KW-0812">Transmembrane</keyword>
<organism evidence="4 5">
    <name type="scientific">Brevibacterium casei S18</name>
    <dbReference type="NCBI Taxonomy" id="1229781"/>
    <lineage>
        <taxon>Bacteria</taxon>
        <taxon>Bacillati</taxon>
        <taxon>Actinomycetota</taxon>
        <taxon>Actinomycetes</taxon>
        <taxon>Micrococcales</taxon>
        <taxon>Brevibacteriaceae</taxon>
        <taxon>Brevibacterium</taxon>
    </lineage>
</organism>
<dbReference type="Pfam" id="PF25967">
    <property type="entry name" value="RND-MFP_C"/>
    <property type="match status" value="1"/>
</dbReference>
<dbReference type="PATRIC" id="fig|1229781.4.peg.1835"/>
<dbReference type="Gene3D" id="2.40.420.20">
    <property type="match status" value="1"/>
</dbReference>
<keyword evidence="2" id="KW-1133">Transmembrane helix</keyword>
<dbReference type="Gene3D" id="2.40.50.100">
    <property type="match status" value="1"/>
</dbReference>
<sequence>MQIFRRVILPSAFLLVLVVIAAMLAWIAFKPAPEDGFDAASASGQPVGSSVVAERGSIANTLELKGAIAVDSPTAVKAGREGTVNHFFVEPGAEVLEGAELFQVRSEGEPSAPSEDGGTGDGGTGDGAAAPAAPPKPKYHTVVAPADGTVGDFAVDKGDTVTAETEVTQLLKDSFTAQASIPAVDLYRVPKLPETASITITDGPEPFDCTALRLDQGAAVKPAPKADGSGGESDPAAEDPGTDTSATAGDGPKLICAIPEKQTVFNGLDLTMTVEAGEASDVIVVPVTAVRGLTDTGTVWVIGDDGQPTERAIEIGLNDGAMVEVKSGLEEGEEISEFVPGTEPQDEGDMSGDMSGEEFDFCWLRCHCWPCATLREPCPSARGDS</sequence>
<keyword evidence="5" id="KW-1185">Reference proteome</keyword>
<dbReference type="eggNOG" id="COG0845">
    <property type="taxonomic scope" value="Bacteria"/>
</dbReference>
<protein>
    <recommendedName>
        <fullName evidence="3">Multidrug resistance protein MdtA-like C-terminal permuted SH3 domain-containing protein</fullName>
    </recommendedName>
</protein>
<name>K9AMZ9_9MICO</name>
<accession>K9AMZ9</accession>
<dbReference type="GO" id="GO:1990281">
    <property type="term" value="C:efflux pump complex"/>
    <property type="evidence" value="ECO:0007669"/>
    <property type="project" value="TreeGrafter"/>
</dbReference>
<dbReference type="PANTHER" id="PTHR30469">
    <property type="entry name" value="MULTIDRUG RESISTANCE PROTEIN MDTA"/>
    <property type="match status" value="1"/>
</dbReference>
<dbReference type="PANTHER" id="PTHR30469:SF33">
    <property type="entry name" value="SLR1207 PROTEIN"/>
    <property type="match status" value="1"/>
</dbReference>
<dbReference type="RefSeq" id="WP_009378080.1">
    <property type="nucleotide sequence ID" value="NZ_AMSP01000006.1"/>
</dbReference>
<dbReference type="InterPro" id="IPR058627">
    <property type="entry name" value="MdtA-like_C"/>
</dbReference>
<feature type="region of interest" description="Disordered" evidence="1">
    <location>
        <begin position="219"/>
        <end position="252"/>
    </location>
</feature>
<evidence type="ECO:0000256" key="1">
    <source>
        <dbReference type="SAM" id="MobiDB-lite"/>
    </source>
</evidence>
<feature type="compositionally biased region" description="Acidic residues" evidence="1">
    <location>
        <begin position="344"/>
        <end position="353"/>
    </location>
</feature>
<evidence type="ECO:0000313" key="5">
    <source>
        <dbReference type="Proteomes" id="UP000009879"/>
    </source>
</evidence>
<feature type="region of interest" description="Disordered" evidence="1">
    <location>
        <begin position="333"/>
        <end position="353"/>
    </location>
</feature>
<gene>
    <name evidence="4" type="ORF">C272_09127</name>
</gene>